<gene>
    <name evidence="1" type="ORF">PXEA_LOCUS22931</name>
</gene>
<comment type="caution">
    <text evidence="1">The sequence shown here is derived from an EMBL/GenBank/DDBJ whole genome shotgun (WGS) entry which is preliminary data.</text>
</comment>
<evidence type="ECO:0000313" key="1">
    <source>
        <dbReference type="EMBL" id="VEL29491.1"/>
    </source>
</evidence>
<name>A0A3S5BLS1_9PLAT</name>
<organism evidence="1 2">
    <name type="scientific">Protopolystoma xenopodis</name>
    <dbReference type="NCBI Taxonomy" id="117903"/>
    <lineage>
        <taxon>Eukaryota</taxon>
        <taxon>Metazoa</taxon>
        <taxon>Spiralia</taxon>
        <taxon>Lophotrochozoa</taxon>
        <taxon>Platyhelminthes</taxon>
        <taxon>Monogenea</taxon>
        <taxon>Polyopisthocotylea</taxon>
        <taxon>Polystomatidea</taxon>
        <taxon>Polystomatidae</taxon>
        <taxon>Protopolystoma</taxon>
    </lineage>
</organism>
<dbReference type="EMBL" id="CAAALY010103594">
    <property type="protein sequence ID" value="VEL29491.1"/>
    <property type="molecule type" value="Genomic_DNA"/>
</dbReference>
<dbReference type="Proteomes" id="UP000784294">
    <property type="component" value="Unassembled WGS sequence"/>
</dbReference>
<accession>A0A3S5BLS1</accession>
<dbReference type="AlphaFoldDB" id="A0A3S5BLS1"/>
<keyword evidence="2" id="KW-1185">Reference proteome</keyword>
<reference evidence="1" key="1">
    <citation type="submission" date="2018-11" db="EMBL/GenBank/DDBJ databases">
        <authorList>
            <consortium name="Pathogen Informatics"/>
        </authorList>
    </citation>
    <scope>NUCLEOTIDE SEQUENCE</scope>
</reference>
<evidence type="ECO:0000313" key="2">
    <source>
        <dbReference type="Proteomes" id="UP000784294"/>
    </source>
</evidence>
<protein>
    <submittedName>
        <fullName evidence="1">Uncharacterized protein</fullName>
    </submittedName>
</protein>
<proteinExistence type="predicted"/>
<sequence>MSGSADDLTDRLPQRCPVSSASGMASFIYASRRPPRALFRPLASFEKVVSLGLANSKSLGKETTKLSNTRVQLFPTFVVKKSWLASLLNCPLRRVEASINSCTCLFSTKLLQLVHSFLLDPVAQVVSVAVVFAQIFPILKKIKLHIFTHTYRRTHRHCIIEWWACEA</sequence>